<feature type="non-terminal residue" evidence="1">
    <location>
        <position position="1"/>
    </location>
</feature>
<evidence type="ECO:0000313" key="2">
    <source>
        <dbReference type="Proteomes" id="UP000078542"/>
    </source>
</evidence>
<dbReference type="Proteomes" id="UP000078542">
    <property type="component" value="Unassembled WGS sequence"/>
</dbReference>
<organism evidence="1 2">
    <name type="scientific">Cyphomyrmex costatus</name>
    <dbReference type="NCBI Taxonomy" id="456900"/>
    <lineage>
        <taxon>Eukaryota</taxon>
        <taxon>Metazoa</taxon>
        <taxon>Ecdysozoa</taxon>
        <taxon>Arthropoda</taxon>
        <taxon>Hexapoda</taxon>
        <taxon>Insecta</taxon>
        <taxon>Pterygota</taxon>
        <taxon>Neoptera</taxon>
        <taxon>Endopterygota</taxon>
        <taxon>Hymenoptera</taxon>
        <taxon>Apocrita</taxon>
        <taxon>Aculeata</taxon>
        <taxon>Formicoidea</taxon>
        <taxon>Formicidae</taxon>
        <taxon>Myrmicinae</taxon>
        <taxon>Cyphomyrmex</taxon>
    </lineage>
</organism>
<dbReference type="EMBL" id="KQ976818">
    <property type="protein sequence ID" value="KYN08050.1"/>
    <property type="molecule type" value="Genomic_DNA"/>
</dbReference>
<name>A0A195D570_9HYME</name>
<accession>A0A195D570</accession>
<dbReference type="AlphaFoldDB" id="A0A195D570"/>
<proteinExistence type="predicted"/>
<gene>
    <name evidence="1" type="ORF">ALC62_00895</name>
</gene>
<keyword evidence="2" id="KW-1185">Reference proteome</keyword>
<reference evidence="1 2" key="1">
    <citation type="submission" date="2016-03" db="EMBL/GenBank/DDBJ databases">
        <title>Cyphomyrmex costatus WGS genome.</title>
        <authorList>
            <person name="Nygaard S."/>
            <person name="Hu H."/>
            <person name="Boomsma J."/>
            <person name="Zhang G."/>
        </authorList>
    </citation>
    <scope>NUCLEOTIDE SEQUENCE [LARGE SCALE GENOMIC DNA]</scope>
    <source>
        <strain evidence="1">MS0001</strain>
        <tissue evidence="1">Whole body</tissue>
    </source>
</reference>
<evidence type="ECO:0000313" key="1">
    <source>
        <dbReference type="EMBL" id="KYN08050.1"/>
    </source>
</evidence>
<sequence>LLRLFTRCSYAYFIDRIARGMFPSALYSSQNHDNCRRVTVSSAALGQLVRSRFRVYSKRDERKGEKEPAEA</sequence>
<protein>
    <submittedName>
        <fullName evidence="1">Uncharacterized protein</fullName>
    </submittedName>
</protein>